<dbReference type="RefSeq" id="WP_311784845.1">
    <property type="nucleotide sequence ID" value="NZ_JALDYY010000001.1"/>
</dbReference>
<organism evidence="1 2">
    <name type="scientific">Ferirhizobium litorale</name>
    <dbReference type="NCBI Taxonomy" id="2927786"/>
    <lineage>
        <taxon>Bacteria</taxon>
        <taxon>Pseudomonadati</taxon>
        <taxon>Pseudomonadota</taxon>
        <taxon>Alphaproteobacteria</taxon>
        <taxon>Hyphomicrobiales</taxon>
        <taxon>Rhizobiaceae</taxon>
        <taxon>Ferirhizobium</taxon>
    </lineage>
</organism>
<dbReference type="EMBL" id="JALDYZ010000001">
    <property type="protein sequence ID" value="MDI7920658.1"/>
    <property type="molecule type" value="Genomic_DNA"/>
</dbReference>
<gene>
    <name evidence="1" type="ORF">MRS75_01015</name>
</gene>
<dbReference type="InterPro" id="IPR021848">
    <property type="entry name" value="HODM_asu-like"/>
</dbReference>
<dbReference type="AlphaFoldDB" id="A0AAE3QC54"/>
<name>A0AAE3QC54_9HYPH</name>
<reference evidence="1" key="1">
    <citation type="submission" date="2022-03" db="EMBL/GenBank/DDBJ databases">
        <title>Fererhizobium litorale gen. nov., sp. nov., isolated from sandy sediments of the Sea of Japan seashore.</title>
        <authorList>
            <person name="Romanenko L."/>
            <person name="Kurilenko V."/>
            <person name="Otstavnykh N."/>
            <person name="Svetashev V."/>
            <person name="Tekutyeva L."/>
            <person name="Isaeva M."/>
            <person name="Mikhailov V."/>
        </authorList>
    </citation>
    <scope>NUCLEOTIDE SEQUENCE</scope>
    <source>
        <strain evidence="1">KMM 9576</strain>
    </source>
</reference>
<dbReference type="Proteomes" id="UP001161580">
    <property type="component" value="Unassembled WGS sequence"/>
</dbReference>
<accession>A0AAE3QC54</accession>
<evidence type="ECO:0000313" key="2">
    <source>
        <dbReference type="Proteomes" id="UP001161580"/>
    </source>
</evidence>
<protein>
    <submittedName>
        <fullName evidence="1">DUF3445 domain-containing protein</fullName>
    </submittedName>
</protein>
<sequence>MAVLDEKSHTRKPIHTPYDGSSKPFAIGLSPLDPDRWIEPDDDLGIYLAEKNRLAGIDRNLVFRAELGTEDAQRECLDLLLAHLAERHGATHFRAGSHVELGAHRVDVADGTLPPLYRAGLLVQDDLLILRRRETGWHLVAAHVSFPSSWALDDKIGRPMEEIHAPVPGFQAGTRNASLINRIFDNLQASQPVERWNWSINRTDDLYLPKSKSGPADPVAPAFEPLKSFVRIERQTLRCLPLSGDIVFTIRIYSDPIKAVLAHPNSAELASKFADQLEALNDDQVLYKGLIDKKNAFVGLLRGASAQENVALTEI</sequence>
<proteinExistence type="predicted"/>
<keyword evidence="2" id="KW-1185">Reference proteome</keyword>
<dbReference type="Pfam" id="PF11927">
    <property type="entry name" value="HODM_asu-like"/>
    <property type="match status" value="1"/>
</dbReference>
<evidence type="ECO:0000313" key="1">
    <source>
        <dbReference type="EMBL" id="MDI7920658.1"/>
    </source>
</evidence>
<comment type="caution">
    <text evidence="1">The sequence shown here is derived from an EMBL/GenBank/DDBJ whole genome shotgun (WGS) entry which is preliminary data.</text>
</comment>